<evidence type="ECO:0000256" key="1">
    <source>
        <dbReference type="SAM" id="MobiDB-lite"/>
    </source>
</evidence>
<dbReference type="Proteomes" id="UP001239445">
    <property type="component" value="Unassembled WGS sequence"/>
</dbReference>
<sequence length="290" mass="30184">MPRLSLTTHPPTIHTITTTNTTTSDKTMSHFNNMNTNEQGLRRGANMNLPGQTYGESPASGPAPTTAGHHSHDILNKLDPRVDSTQDRRPMPQNAPAGTYGPHTSRLANILDPRVDSSNPAHQPQPGMVPGNNNIPEGTYGLHRSRVGNAMDPRVDSDMDRTGHQPGAYGATGGTGYQTAASDYGAGPTGMTSTNPGHGYRTQETMPGGMGTTTGGTNHTHNGRGGVGMMSGGATGAAGMGPHNNAMGMNSGPGPAPNTAGPHRSDLLNKLDPRVDSKTGVMKTTERRGI</sequence>
<protein>
    <submittedName>
        <fullName evidence="2">Uncharacterized protein</fullName>
    </submittedName>
</protein>
<dbReference type="PANTHER" id="PTHR39606">
    <property type="entry name" value="SURFACE PROTEIN, PUTATIVE-RELATED"/>
    <property type="match status" value="1"/>
</dbReference>
<accession>A0AAJ0BA08</accession>
<feature type="compositionally biased region" description="Polar residues" evidence="1">
    <location>
        <begin position="24"/>
        <end position="39"/>
    </location>
</feature>
<dbReference type="EMBL" id="MU839838">
    <property type="protein sequence ID" value="KAK1753183.1"/>
    <property type="molecule type" value="Genomic_DNA"/>
</dbReference>
<evidence type="ECO:0000313" key="2">
    <source>
        <dbReference type="EMBL" id="KAK1753183.1"/>
    </source>
</evidence>
<feature type="compositionally biased region" description="Low complexity" evidence="1">
    <location>
        <begin position="7"/>
        <end position="23"/>
    </location>
</feature>
<feature type="region of interest" description="Disordered" evidence="1">
    <location>
        <begin position="249"/>
        <end position="290"/>
    </location>
</feature>
<feature type="compositionally biased region" description="Basic and acidic residues" evidence="1">
    <location>
        <begin position="70"/>
        <end position="90"/>
    </location>
</feature>
<organism evidence="2 3">
    <name type="scientific">Echria macrotheca</name>
    <dbReference type="NCBI Taxonomy" id="438768"/>
    <lineage>
        <taxon>Eukaryota</taxon>
        <taxon>Fungi</taxon>
        <taxon>Dikarya</taxon>
        <taxon>Ascomycota</taxon>
        <taxon>Pezizomycotina</taxon>
        <taxon>Sordariomycetes</taxon>
        <taxon>Sordariomycetidae</taxon>
        <taxon>Sordariales</taxon>
        <taxon>Schizotheciaceae</taxon>
        <taxon>Echria</taxon>
    </lineage>
</organism>
<comment type="caution">
    <text evidence="2">The sequence shown here is derived from an EMBL/GenBank/DDBJ whole genome shotgun (WGS) entry which is preliminary data.</text>
</comment>
<keyword evidence="3" id="KW-1185">Reference proteome</keyword>
<dbReference type="PANTHER" id="PTHR39606:SF1">
    <property type="entry name" value="CELL SURFACE PROTEIN"/>
    <property type="match status" value="1"/>
</dbReference>
<reference evidence="2" key="1">
    <citation type="submission" date="2023-06" db="EMBL/GenBank/DDBJ databases">
        <title>Genome-scale phylogeny and comparative genomics of the fungal order Sordariales.</title>
        <authorList>
            <consortium name="Lawrence Berkeley National Laboratory"/>
            <person name="Hensen N."/>
            <person name="Bonometti L."/>
            <person name="Westerberg I."/>
            <person name="Brannstrom I.O."/>
            <person name="Guillou S."/>
            <person name="Cros-Aarteil S."/>
            <person name="Calhoun S."/>
            <person name="Haridas S."/>
            <person name="Kuo A."/>
            <person name="Mondo S."/>
            <person name="Pangilinan J."/>
            <person name="Riley R."/>
            <person name="Labutti K."/>
            <person name="Andreopoulos B."/>
            <person name="Lipzen A."/>
            <person name="Chen C."/>
            <person name="Yanf M."/>
            <person name="Daum C."/>
            <person name="Ng V."/>
            <person name="Clum A."/>
            <person name="Steindorff A."/>
            <person name="Ohm R."/>
            <person name="Martin F."/>
            <person name="Silar P."/>
            <person name="Natvig D."/>
            <person name="Lalanne C."/>
            <person name="Gautier V."/>
            <person name="Ament-Velasquez S.L."/>
            <person name="Kruys A."/>
            <person name="Hutchinson M.I."/>
            <person name="Powell A.J."/>
            <person name="Barry K."/>
            <person name="Miller A.N."/>
            <person name="Grigoriev I.V."/>
            <person name="Debuchy R."/>
            <person name="Gladieux P."/>
            <person name="Thoren M.H."/>
            <person name="Johannesson H."/>
        </authorList>
    </citation>
    <scope>NUCLEOTIDE SEQUENCE</scope>
    <source>
        <strain evidence="2">PSN4</strain>
    </source>
</reference>
<evidence type="ECO:0000313" key="3">
    <source>
        <dbReference type="Proteomes" id="UP001239445"/>
    </source>
</evidence>
<dbReference type="AlphaFoldDB" id="A0AAJ0BA08"/>
<proteinExistence type="predicted"/>
<feature type="compositionally biased region" description="Basic and acidic residues" evidence="1">
    <location>
        <begin position="263"/>
        <end position="277"/>
    </location>
</feature>
<name>A0AAJ0BA08_9PEZI</name>
<gene>
    <name evidence="2" type="ORF">QBC47DRAFT_387963</name>
</gene>
<feature type="region of interest" description="Disordered" evidence="1">
    <location>
        <begin position="1"/>
        <end position="139"/>
    </location>
</feature>